<dbReference type="InterPro" id="IPR017075">
    <property type="entry name" value="mRNA_cap_enzyme_alpha"/>
</dbReference>
<dbReference type="InterPro" id="IPR001339">
    <property type="entry name" value="mRNA_cap_enzyme_adenylation"/>
</dbReference>
<dbReference type="InterPro" id="IPR013846">
    <property type="entry name" value="mRNA_cap_enzyme_C"/>
</dbReference>
<keyword evidence="10 16" id="KW-0342">GTP-binding</keyword>
<dbReference type="InterPro" id="IPR012340">
    <property type="entry name" value="NA-bd_OB-fold"/>
</dbReference>
<dbReference type="SUPFAM" id="SSF56091">
    <property type="entry name" value="DNA ligase/mRNA capping enzyme, catalytic domain"/>
    <property type="match status" value="1"/>
</dbReference>
<dbReference type="Proteomes" id="UP000078544">
    <property type="component" value="Unassembled WGS sequence"/>
</dbReference>
<reference evidence="20 21" key="1">
    <citation type="journal article" date="2016" name="Genome Biol. Evol.">
        <title>Divergent and convergent evolution of fungal pathogenicity.</title>
        <authorList>
            <person name="Shang Y."/>
            <person name="Xiao G."/>
            <person name="Zheng P."/>
            <person name="Cen K."/>
            <person name="Zhan S."/>
            <person name="Wang C."/>
        </authorList>
    </citation>
    <scope>NUCLEOTIDE SEQUENCE [LARGE SCALE GENOMIC DNA]</scope>
    <source>
        <strain evidence="20 21">RCEF 2490</strain>
    </source>
</reference>
<keyword evidence="11 16" id="KW-0539">Nucleus</keyword>
<evidence type="ECO:0000313" key="20">
    <source>
        <dbReference type="EMBL" id="OAA33121.1"/>
    </source>
</evidence>
<dbReference type="GO" id="GO:0005524">
    <property type="term" value="F:ATP binding"/>
    <property type="evidence" value="ECO:0007669"/>
    <property type="project" value="InterPro"/>
</dbReference>
<evidence type="ECO:0000256" key="15">
    <source>
        <dbReference type="ARBA" id="ARBA00047082"/>
    </source>
</evidence>
<feature type="active site" description="N6-GMP-lysine intermediate" evidence="17">
    <location>
        <position position="67"/>
    </location>
</feature>
<dbReference type="EC" id="2.7.7.50" evidence="3 16"/>
<comment type="caution">
    <text evidence="20">The sequence shown here is derived from an EMBL/GenBank/DDBJ whole genome shotgun (WGS) entry which is preliminary data.</text>
</comment>
<proteinExistence type="inferred from homology"/>
<comment type="function">
    <text evidence="16">Second step of mRNA capping. Transfer of the GMP moiety of GTP to the 5'-end of RNA via an enzyme-GMP covalent reaction intermediate.</text>
</comment>
<dbReference type="OrthoDB" id="200924at2759"/>
<dbReference type="AlphaFoldDB" id="A0A166UYW8"/>
<comment type="subcellular location">
    <subcellularLocation>
        <location evidence="1 16">Nucleus</location>
    </subcellularLocation>
</comment>
<dbReference type="PANTHER" id="PTHR10367">
    <property type="entry name" value="MRNA-CAPPING ENZYME"/>
    <property type="match status" value="1"/>
</dbReference>
<evidence type="ECO:0000256" key="9">
    <source>
        <dbReference type="ARBA" id="ARBA00023042"/>
    </source>
</evidence>
<comment type="similarity">
    <text evidence="2 16">Belongs to the eukaryotic GTase family.</text>
</comment>
<dbReference type="PANTHER" id="PTHR10367:SF17">
    <property type="entry name" value="MRNA-CAPPING ENZYME"/>
    <property type="match status" value="1"/>
</dbReference>
<evidence type="ECO:0000256" key="3">
    <source>
        <dbReference type="ARBA" id="ARBA00012475"/>
    </source>
</evidence>
<evidence type="ECO:0000259" key="18">
    <source>
        <dbReference type="Pfam" id="PF01331"/>
    </source>
</evidence>
<evidence type="ECO:0000256" key="2">
    <source>
        <dbReference type="ARBA" id="ARBA00010237"/>
    </source>
</evidence>
<dbReference type="STRING" id="1081109.A0A166UYW8"/>
<dbReference type="CDD" id="cd07895">
    <property type="entry name" value="Adenylation_mRNA_capping"/>
    <property type="match status" value="1"/>
</dbReference>
<sequence length="389" mass="45670">MKAPDGPIASIAEPGVKASGSLLYSMRKEVAELLGRHQTSFPGAQPVSFARKHLDELKEQEYYVCEKSDGIRYLLYSTKDEEQAEAHYLIDRKNDYWFITNRNLHFPLENNPQGFHADTLIDGELVWDSLPNGKKEPRFLVFDCLVMDGNKLMDRTLDKRLAYFKERLYSPYIKLFRDYPDELRFQPFYVEMKPFQLAYGIEMMFKQVLPTLKHGNDGLIFSCRNTSYKHGTDPHILKWKPPEENTIDFRLKLTFSMVEPDEQERREGVNEPFIDYYSVPMAELRMYVGDSGPEKYRTFDSLYLKEEEWQTLLGLGDPLNDRLVECNLDDQGRWRLVRFRDDKHEANHESTVNSVMESIRDRVTEKDLYDAASIIRDRWKARQARAGGR</sequence>
<dbReference type="Pfam" id="PF03919">
    <property type="entry name" value="mRNA_cap_C"/>
    <property type="match status" value="1"/>
</dbReference>
<dbReference type="EMBL" id="AZGY01000001">
    <property type="protein sequence ID" value="OAA33121.1"/>
    <property type="molecule type" value="Genomic_DNA"/>
</dbReference>
<dbReference type="GO" id="GO:0008033">
    <property type="term" value="P:tRNA processing"/>
    <property type="evidence" value="ECO:0007669"/>
    <property type="project" value="EnsemblFungi"/>
</dbReference>
<dbReference type="GO" id="GO:0005525">
    <property type="term" value="F:GTP binding"/>
    <property type="evidence" value="ECO:0007669"/>
    <property type="project" value="UniProtKB-KW"/>
</dbReference>
<protein>
    <recommendedName>
        <fullName evidence="4 16">mRNA-capping enzyme subunit alpha</fullName>
        <ecNumber evidence="3 16">2.7.7.50</ecNumber>
    </recommendedName>
    <alternativeName>
        <fullName evidence="12 16">GTP--RNA guanylyltransferase</fullName>
    </alternativeName>
    <alternativeName>
        <fullName evidence="13 16">mRNA guanylyltransferase</fullName>
    </alternativeName>
</protein>
<keyword evidence="9 16" id="KW-0506">mRNA capping</keyword>
<dbReference type="GO" id="GO:0031533">
    <property type="term" value="C:mRNA capping enzyme complex"/>
    <property type="evidence" value="ECO:0007669"/>
    <property type="project" value="EnsemblFungi"/>
</dbReference>
<evidence type="ECO:0000256" key="14">
    <source>
        <dbReference type="ARBA" id="ARBA00044624"/>
    </source>
</evidence>
<gene>
    <name evidence="20" type="ORF">AAL_00586</name>
</gene>
<evidence type="ECO:0000256" key="6">
    <source>
        <dbReference type="ARBA" id="ARBA00022679"/>
    </source>
</evidence>
<keyword evidence="21" id="KW-1185">Reference proteome</keyword>
<keyword evidence="7 16" id="KW-0548">Nucleotidyltransferase</keyword>
<dbReference type="PIRSF" id="PIRSF036959">
    <property type="entry name" value="mRNA_cap_alpha"/>
    <property type="match status" value="1"/>
</dbReference>
<evidence type="ECO:0000256" key="16">
    <source>
        <dbReference type="PIRNR" id="PIRNR036959"/>
    </source>
</evidence>
<evidence type="ECO:0000256" key="7">
    <source>
        <dbReference type="ARBA" id="ARBA00022695"/>
    </source>
</evidence>
<keyword evidence="8 16" id="KW-0547">Nucleotide-binding</keyword>
<dbReference type="Gene3D" id="2.40.50.140">
    <property type="entry name" value="Nucleic acid-binding proteins"/>
    <property type="match status" value="1"/>
</dbReference>
<evidence type="ECO:0000313" key="21">
    <source>
        <dbReference type="Proteomes" id="UP000078544"/>
    </source>
</evidence>
<evidence type="ECO:0000256" key="12">
    <source>
        <dbReference type="ARBA" id="ARBA00029909"/>
    </source>
</evidence>
<name>A0A166UYW8_9HYPO</name>
<evidence type="ECO:0000256" key="1">
    <source>
        <dbReference type="ARBA" id="ARBA00004123"/>
    </source>
</evidence>
<feature type="domain" description="mRNA capping enzyme C-terminal" evidence="19">
    <location>
        <begin position="244"/>
        <end position="369"/>
    </location>
</feature>
<evidence type="ECO:0000259" key="19">
    <source>
        <dbReference type="Pfam" id="PF03919"/>
    </source>
</evidence>
<comment type="subunit">
    <text evidence="15">Heterodimer. The mRNA-capping enzyme is composed of two separate chains alpha and beta, respectively a mRNA guanylyltransferase and an mRNA 5'-triphosphate monophosphatase.</text>
</comment>
<accession>A0A166UYW8</accession>
<dbReference type="SUPFAM" id="SSF50249">
    <property type="entry name" value="Nucleic acid-binding proteins"/>
    <property type="match status" value="1"/>
</dbReference>
<evidence type="ECO:0000256" key="8">
    <source>
        <dbReference type="ARBA" id="ARBA00022741"/>
    </source>
</evidence>
<dbReference type="Pfam" id="PF01331">
    <property type="entry name" value="mRNA_cap_enzyme"/>
    <property type="match status" value="1"/>
</dbReference>
<evidence type="ECO:0000256" key="4">
    <source>
        <dbReference type="ARBA" id="ARBA00019171"/>
    </source>
</evidence>
<feature type="domain" description="mRNA capping enzyme adenylation" evidence="18">
    <location>
        <begin position="45"/>
        <end position="240"/>
    </location>
</feature>
<dbReference type="GO" id="GO:0045944">
    <property type="term" value="P:positive regulation of transcription by RNA polymerase II"/>
    <property type="evidence" value="ECO:0007669"/>
    <property type="project" value="EnsemblFungi"/>
</dbReference>
<dbReference type="Gene3D" id="3.30.470.30">
    <property type="entry name" value="DNA ligase/mRNA capping enzyme"/>
    <property type="match status" value="1"/>
</dbReference>
<evidence type="ECO:0000256" key="5">
    <source>
        <dbReference type="ARBA" id="ARBA00022664"/>
    </source>
</evidence>
<dbReference type="GO" id="GO:0099122">
    <property type="term" value="F:RNA polymerase II C-terminal domain binding"/>
    <property type="evidence" value="ECO:0007669"/>
    <property type="project" value="EnsemblFungi"/>
</dbReference>
<keyword evidence="5 16" id="KW-0507">mRNA processing</keyword>
<organism evidence="20 21">
    <name type="scientific">Moelleriella libera RCEF 2490</name>
    <dbReference type="NCBI Taxonomy" id="1081109"/>
    <lineage>
        <taxon>Eukaryota</taxon>
        <taxon>Fungi</taxon>
        <taxon>Dikarya</taxon>
        <taxon>Ascomycota</taxon>
        <taxon>Pezizomycotina</taxon>
        <taxon>Sordariomycetes</taxon>
        <taxon>Hypocreomycetidae</taxon>
        <taxon>Hypocreales</taxon>
        <taxon>Clavicipitaceae</taxon>
        <taxon>Moelleriella</taxon>
    </lineage>
</organism>
<dbReference type="GO" id="GO:0006370">
    <property type="term" value="P:7-methylguanosine mRNA capping"/>
    <property type="evidence" value="ECO:0007669"/>
    <property type="project" value="UniProtKB-KW"/>
</dbReference>
<evidence type="ECO:0000256" key="17">
    <source>
        <dbReference type="PIRSR" id="PIRSR036959-1"/>
    </source>
</evidence>
<evidence type="ECO:0000256" key="13">
    <source>
        <dbReference type="ARBA" id="ARBA00030702"/>
    </source>
</evidence>
<comment type="catalytic activity">
    <reaction evidence="14">
        <text>a 5'-end diphospho-ribonucleoside in mRNA + GTP + H(+) = a 5'-end (5'-triphosphoguanosine)-ribonucleoside in mRNA + diphosphate</text>
        <dbReference type="Rhea" id="RHEA:67012"/>
        <dbReference type="Rhea" id="RHEA-COMP:17165"/>
        <dbReference type="Rhea" id="RHEA-COMP:17166"/>
        <dbReference type="ChEBI" id="CHEBI:15378"/>
        <dbReference type="ChEBI" id="CHEBI:33019"/>
        <dbReference type="ChEBI" id="CHEBI:37565"/>
        <dbReference type="ChEBI" id="CHEBI:167616"/>
        <dbReference type="ChEBI" id="CHEBI:167617"/>
        <dbReference type="EC" id="2.7.7.50"/>
    </reaction>
    <physiologicalReaction direction="left-to-right" evidence="14">
        <dbReference type="Rhea" id="RHEA:67013"/>
    </physiologicalReaction>
</comment>
<dbReference type="FunFam" id="3.30.470.30:FF:000011">
    <property type="entry name" value="mRNA-capping enzyme subunit alpha"/>
    <property type="match status" value="1"/>
</dbReference>
<evidence type="ECO:0000256" key="11">
    <source>
        <dbReference type="ARBA" id="ARBA00023242"/>
    </source>
</evidence>
<keyword evidence="6 16" id="KW-0808">Transferase</keyword>
<dbReference type="GO" id="GO:0004484">
    <property type="term" value="F:mRNA guanylyltransferase activity"/>
    <property type="evidence" value="ECO:0007669"/>
    <property type="project" value="UniProtKB-EC"/>
</dbReference>
<dbReference type="InterPro" id="IPR051029">
    <property type="entry name" value="mRNA_Capping_Enz/RNA_Phosphat"/>
</dbReference>
<evidence type="ECO:0000256" key="10">
    <source>
        <dbReference type="ARBA" id="ARBA00023134"/>
    </source>
</evidence>